<comment type="caution">
    <text evidence="2">The sequence shown here is derived from an EMBL/GenBank/DDBJ whole genome shotgun (WGS) entry which is preliminary data.</text>
</comment>
<protein>
    <submittedName>
        <fullName evidence="2">Uncharacterized protein</fullName>
    </submittedName>
</protein>
<dbReference type="OrthoDB" id="4970011at2759"/>
<feature type="region of interest" description="Disordered" evidence="1">
    <location>
        <begin position="182"/>
        <end position="256"/>
    </location>
</feature>
<dbReference type="Proteomes" id="UP000050424">
    <property type="component" value="Unassembled WGS sequence"/>
</dbReference>
<feature type="region of interest" description="Disordered" evidence="1">
    <location>
        <begin position="129"/>
        <end position="156"/>
    </location>
</feature>
<feature type="compositionally biased region" description="Acidic residues" evidence="1">
    <location>
        <begin position="234"/>
        <end position="254"/>
    </location>
</feature>
<sequence length="286" mass="32596">MISYEDSEEYQAYKNNNVRPDKSLLPPLTANDHGEAILARGELYCRYRDFYGTICPEESPFLTNESLDQHYNVHHDQAIESRELTGWMKVAFELQTIYWYKAVMKGVANRWVPPSCRWDTWFMEEMPDLDGPPARFPGDGSFDMNDDDDSIGEEDGSLDEEDYYIGEQDDGLVKHVCIFDMDDDASGEEGDTSDEEDDTSDEESDVSNEEGDASDELFDASDELADAPGKQYDASEDTTSEGTASDDEGDPFYDDCDRLGEDCDHLQDEMDLLDEGTAPNWWIEWR</sequence>
<dbReference type="AlphaFoldDB" id="A0A0P7BWE1"/>
<proteinExistence type="predicted"/>
<reference evidence="2 3" key="1">
    <citation type="submission" date="2015-09" db="EMBL/GenBank/DDBJ databases">
        <title>Draft genome of a European isolate of the apple canker pathogen Neonectria ditissima.</title>
        <authorList>
            <person name="Gomez-Cortecero A."/>
            <person name="Harrison R.J."/>
            <person name="Armitage A.D."/>
        </authorList>
    </citation>
    <scope>NUCLEOTIDE SEQUENCE [LARGE SCALE GENOMIC DNA]</scope>
    <source>
        <strain evidence="2 3">R09/05</strain>
    </source>
</reference>
<evidence type="ECO:0000313" key="2">
    <source>
        <dbReference type="EMBL" id="KPM44807.1"/>
    </source>
</evidence>
<feature type="compositionally biased region" description="Acidic residues" evidence="1">
    <location>
        <begin position="182"/>
        <end position="225"/>
    </location>
</feature>
<dbReference type="EMBL" id="LKCW01000014">
    <property type="protein sequence ID" value="KPM44807.1"/>
    <property type="molecule type" value="Genomic_DNA"/>
</dbReference>
<evidence type="ECO:0000256" key="1">
    <source>
        <dbReference type="SAM" id="MobiDB-lite"/>
    </source>
</evidence>
<keyword evidence="3" id="KW-1185">Reference proteome</keyword>
<evidence type="ECO:0000313" key="3">
    <source>
        <dbReference type="Proteomes" id="UP000050424"/>
    </source>
</evidence>
<organism evidence="2 3">
    <name type="scientific">Neonectria ditissima</name>
    <dbReference type="NCBI Taxonomy" id="78410"/>
    <lineage>
        <taxon>Eukaryota</taxon>
        <taxon>Fungi</taxon>
        <taxon>Dikarya</taxon>
        <taxon>Ascomycota</taxon>
        <taxon>Pezizomycotina</taxon>
        <taxon>Sordariomycetes</taxon>
        <taxon>Hypocreomycetidae</taxon>
        <taxon>Hypocreales</taxon>
        <taxon>Nectriaceae</taxon>
        <taxon>Neonectria</taxon>
    </lineage>
</organism>
<feature type="compositionally biased region" description="Acidic residues" evidence="1">
    <location>
        <begin position="144"/>
        <end position="156"/>
    </location>
</feature>
<gene>
    <name evidence="2" type="ORF">AK830_g1731</name>
</gene>
<name>A0A0P7BWE1_9HYPO</name>
<accession>A0A0P7BWE1</accession>